<accession>A0ABQ1PH31</accession>
<dbReference type="Proteomes" id="UP000597761">
    <property type="component" value="Unassembled WGS sequence"/>
</dbReference>
<dbReference type="RefSeq" id="WP_188668770.1">
    <property type="nucleotide sequence ID" value="NZ_BMJI01000019.1"/>
</dbReference>
<evidence type="ECO:0000313" key="3">
    <source>
        <dbReference type="Proteomes" id="UP000597761"/>
    </source>
</evidence>
<organism evidence="2 3">
    <name type="scientific">Tersicoccus solisilvae</name>
    <dbReference type="NCBI Taxonomy" id="1882339"/>
    <lineage>
        <taxon>Bacteria</taxon>
        <taxon>Bacillati</taxon>
        <taxon>Actinomycetota</taxon>
        <taxon>Actinomycetes</taxon>
        <taxon>Micrococcales</taxon>
        <taxon>Micrococcaceae</taxon>
        <taxon>Tersicoccus</taxon>
    </lineage>
</organism>
<feature type="region of interest" description="Disordered" evidence="1">
    <location>
        <begin position="131"/>
        <end position="150"/>
    </location>
</feature>
<keyword evidence="3" id="KW-1185">Reference proteome</keyword>
<sequence length="150" mass="15036">MSADWVVACRNQPEPENLVAAVAAVAGDRFVRESAEGLLLEVATAEDGPADVVVELPRLIRVGAEPGRVLAGATITELGPPADGTAGPAGFPSLSPTAEPVWWVEVHAVSPAGRPVAERLALIIGGAFGGHVAGPPPGPADSSDAPGGDR</sequence>
<evidence type="ECO:0000313" key="2">
    <source>
        <dbReference type="EMBL" id="GGC97048.1"/>
    </source>
</evidence>
<proteinExistence type="predicted"/>
<evidence type="ECO:0008006" key="4">
    <source>
        <dbReference type="Google" id="ProtNLM"/>
    </source>
</evidence>
<name>A0ABQ1PH31_9MICC</name>
<comment type="caution">
    <text evidence="2">The sequence shown here is derived from an EMBL/GenBank/DDBJ whole genome shotgun (WGS) entry which is preliminary data.</text>
</comment>
<reference evidence="3" key="1">
    <citation type="journal article" date="2019" name="Int. J. Syst. Evol. Microbiol.">
        <title>The Global Catalogue of Microorganisms (GCM) 10K type strain sequencing project: providing services to taxonomists for standard genome sequencing and annotation.</title>
        <authorList>
            <consortium name="The Broad Institute Genomics Platform"/>
            <consortium name="The Broad Institute Genome Sequencing Center for Infectious Disease"/>
            <person name="Wu L."/>
            <person name="Ma J."/>
        </authorList>
    </citation>
    <scope>NUCLEOTIDE SEQUENCE [LARGE SCALE GENOMIC DNA]</scope>
    <source>
        <strain evidence="3">CGMCC 1.15480</strain>
    </source>
</reference>
<feature type="compositionally biased region" description="Low complexity" evidence="1">
    <location>
        <begin position="140"/>
        <end position="150"/>
    </location>
</feature>
<protein>
    <recommendedName>
        <fullName evidence="4">Lipoyl-binding domain-containing protein</fullName>
    </recommendedName>
</protein>
<dbReference type="EMBL" id="BMJI01000019">
    <property type="protein sequence ID" value="GGC97048.1"/>
    <property type="molecule type" value="Genomic_DNA"/>
</dbReference>
<evidence type="ECO:0000256" key="1">
    <source>
        <dbReference type="SAM" id="MobiDB-lite"/>
    </source>
</evidence>
<gene>
    <name evidence="2" type="ORF">GCM10011512_25060</name>
</gene>